<dbReference type="InterPro" id="IPR025659">
    <property type="entry name" value="Tubby-like_C"/>
</dbReference>
<name>A0AAE3HCL6_9FIRM</name>
<protein>
    <submittedName>
        <fullName evidence="2">LURP-one-related family protein</fullName>
    </submittedName>
</protein>
<keyword evidence="3" id="KW-1185">Reference proteome</keyword>
<dbReference type="Pfam" id="PF04525">
    <property type="entry name" value="LOR"/>
    <property type="match status" value="1"/>
</dbReference>
<dbReference type="PANTHER" id="PTHR31087:SF161">
    <property type="entry name" value="TUBBY C 2 FAMILY PROTEIN"/>
    <property type="match status" value="1"/>
</dbReference>
<dbReference type="Gene3D" id="2.40.160.200">
    <property type="entry name" value="LURP1-related"/>
    <property type="match status" value="1"/>
</dbReference>
<dbReference type="RefSeq" id="WP_257528949.1">
    <property type="nucleotide sequence ID" value="NZ_JANKAS010000001.1"/>
</dbReference>
<comment type="caution">
    <text evidence="2">The sequence shown here is derived from an EMBL/GenBank/DDBJ whole genome shotgun (WGS) entry which is preliminary data.</text>
</comment>
<dbReference type="InterPro" id="IPR038595">
    <property type="entry name" value="LOR_sf"/>
</dbReference>
<evidence type="ECO:0000313" key="3">
    <source>
        <dbReference type="Proteomes" id="UP001205748"/>
    </source>
</evidence>
<comment type="similarity">
    <text evidence="1">Belongs to the LOR family.</text>
</comment>
<dbReference type="PANTHER" id="PTHR31087">
    <property type="match status" value="1"/>
</dbReference>
<dbReference type="AlphaFoldDB" id="A0AAE3HCL6"/>
<gene>
    <name evidence="2" type="ORF">NSA47_00890</name>
</gene>
<dbReference type="InterPro" id="IPR007612">
    <property type="entry name" value="LOR"/>
</dbReference>
<reference evidence="2" key="1">
    <citation type="submission" date="2022-07" db="EMBL/GenBank/DDBJ databases">
        <title>Enhanced cultured diversity of the mouse gut microbiota enables custom-made synthetic communities.</title>
        <authorList>
            <person name="Afrizal A."/>
        </authorList>
    </citation>
    <scope>NUCLEOTIDE SEQUENCE</scope>
    <source>
        <strain evidence="2">DSM 28593</strain>
    </source>
</reference>
<evidence type="ECO:0000313" key="2">
    <source>
        <dbReference type="EMBL" id="MCR1897546.1"/>
    </source>
</evidence>
<sequence length="162" mass="19034">MQYKIRQKIFSFGDNFTIKDNQDQDRYIVRGKVFAIGDKLKIEDLQGHELMYIEQKVFRFLPEYSIYSSGQHLATVKKELTFLKPRFNIKSIMGNFQISGDFFGHDFQILKNNHPVASVNKKWLSFSDTYMVEINDNEDQAFMLALVIVIDQVLHDNNQNNN</sequence>
<accession>A0AAE3HCL6</accession>
<evidence type="ECO:0000256" key="1">
    <source>
        <dbReference type="ARBA" id="ARBA00005437"/>
    </source>
</evidence>
<proteinExistence type="inferred from homology"/>
<dbReference type="Proteomes" id="UP001205748">
    <property type="component" value="Unassembled WGS sequence"/>
</dbReference>
<dbReference type="EMBL" id="JANKAS010000001">
    <property type="protein sequence ID" value="MCR1897546.1"/>
    <property type="molecule type" value="Genomic_DNA"/>
</dbReference>
<organism evidence="2 3">
    <name type="scientific">Irregularibacter muris</name>
    <dbReference type="NCBI Taxonomy" id="1796619"/>
    <lineage>
        <taxon>Bacteria</taxon>
        <taxon>Bacillati</taxon>
        <taxon>Bacillota</taxon>
        <taxon>Clostridia</taxon>
        <taxon>Eubacteriales</taxon>
        <taxon>Eubacteriaceae</taxon>
        <taxon>Irregularibacter</taxon>
    </lineage>
</organism>
<dbReference type="SUPFAM" id="SSF54518">
    <property type="entry name" value="Tubby C-terminal domain-like"/>
    <property type="match status" value="1"/>
</dbReference>